<protein>
    <submittedName>
        <fullName evidence="2">Arabinanase/levansucrase/invertase</fullName>
    </submittedName>
</protein>
<dbReference type="InterPro" id="IPR023296">
    <property type="entry name" value="Glyco_hydro_beta-prop_sf"/>
</dbReference>
<dbReference type="AlphaFoldDB" id="A0A6A6UQW8"/>
<feature type="chain" id="PRO_5025402891" evidence="1">
    <location>
        <begin position="24"/>
        <end position="342"/>
    </location>
</feature>
<reference evidence="2" key="1">
    <citation type="journal article" date="2020" name="Stud. Mycol.">
        <title>101 Dothideomycetes genomes: a test case for predicting lifestyles and emergence of pathogens.</title>
        <authorList>
            <person name="Haridas S."/>
            <person name="Albert R."/>
            <person name="Binder M."/>
            <person name="Bloem J."/>
            <person name="Labutti K."/>
            <person name="Salamov A."/>
            <person name="Andreopoulos B."/>
            <person name="Baker S."/>
            <person name="Barry K."/>
            <person name="Bills G."/>
            <person name="Bluhm B."/>
            <person name="Cannon C."/>
            <person name="Castanera R."/>
            <person name="Culley D."/>
            <person name="Daum C."/>
            <person name="Ezra D."/>
            <person name="Gonzalez J."/>
            <person name="Henrissat B."/>
            <person name="Kuo A."/>
            <person name="Liang C."/>
            <person name="Lipzen A."/>
            <person name="Lutzoni F."/>
            <person name="Magnuson J."/>
            <person name="Mondo S."/>
            <person name="Nolan M."/>
            <person name="Ohm R."/>
            <person name="Pangilinan J."/>
            <person name="Park H.-J."/>
            <person name="Ramirez L."/>
            <person name="Alfaro M."/>
            <person name="Sun H."/>
            <person name="Tritt A."/>
            <person name="Yoshinaga Y."/>
            <person name="Zwiers L.-H."/>
            <person name="Turgeon B."/>
            <person name="Goodwin S."/>
            <person name="Spatafora J."/>
            <person name="Crous P."/>
            <person name="Grigoriev I."/>
        </authorList>
    </citation>
    <scope>NUCLEOTIDE SEQUENCE</scope>
    <source>
        <strain evidence="2">CBS 115976</strain>
    </source>
</reference>
<proteinExistence type="predicted"/>
<feature type="signal peptide" evidence="1">
    <location>
        <begin position="1"/>
        <end position="23"/>
    </location>
</feature>
<keyword evidence="3" id="KW-1185">Reference proteome</keyword>
<evidence type="ECO:0000313" key="3">
    <source>
        <dbReference type="Proteomes" id="UP000799302"/>
    </source>
</evidence>
<evidence type="ECO:0000313" key="2">
    <source>
        <dbReference type="EMBL" id="KAF2673458.1"/>
    </source>
</evidence>
<evidence type="ECO:0000256" key="1">
    <source>
        <dbReference type="SAM" id="SignalP"/>
    </source>
</evidence>
<dbReference type="PANTHER" id="PTHR43301">
    <property type="entry name" value="ARABINAN ENDO-1,5-ALPHA-L-ARABINOSIDASE"/>
    <property type="match status" value="1"/>
</dbReference>
<dbReference type="InterPro" id="IPR050727">
    <property type="entry name" value="GH43_arabinanases"/>
</dbReference>
<feature type="non-terminal residue" evidence="2">
    <location>
        <position position="342"/>
    </location>
</feature>
<dbReference type="PANTHER" id="PTHR43301:SF3">
    <property type="entry name" value="ARABINAN ENDO-1,5-ALPHA-L-ARABINOSIDASE A-RELATED"/>
    <property type="match status" value="1"/>
</dbReference>
<dbReference type="Gene3D" id="2.115.10.20">
    <property type="entry name" value="Glycosyl hydrolase domain, family 43"/>
    <property type="match status" value="1"/>
</dbReference>
<dbReference type="Proteomes" id="UP000799302">
    <property type="component" value="Unassembled WGS sequence"/>
</dbReference>
<accession>A0A6A6UQW8</accession>
<sequence>MFRWCHSFLVLLIFLFQVEQAICMPNHSAYLFAYFTGEGLQNGEQVYFALSEANDPLEWRALKGGHPVLVSNVGTKGVRDPYLIRSYDGSKFWLLATDLKMYKSGMSWDTSQRQGSKSILIWESSNLLDWQGPRLVKIAPDTAGNTWAPKAIYDSSSNEYHVFWASSLYPAGNSNHNGSTYHRIMRATTKDFITFSPATVHIDSGHSVIDAGVVYDESSSKFYRFSKDERSNGVGEGKSVDGKFIVQEVSDGVTGKWTDVKVGIGKGSIKQGEGPLVFKNNLQNDKWHLFIDEFGGRGYVPFETTDIYRASWKPSNNFTLPKPCRHGSVIPITEEKRKFIAS</sequence>
<gene>
    <name evidence="2" type="ORF">BT63DRAFT_475976</name>
</gene>
<dbReference type="EMBL" id="MU004231">
    <property type="protein sequence ID" value="KAF2673458.1"/>
    <property type="molecule type" value="Genomic_DNA"/>
</dbReference>
<keyword evidence="1" id="KW-0732">Signal</keyword>
<dbReference type="OrthoDB" id="19657at2759"/>
<name>A0A6A6UQW8_9PEZI</name>
<dbReference type="SUPFAM" id="SSF75005">
    <property type="entry name" value="Arabinanase/levansucrase/invertase"/>
    <property type="match status" value="1"/>
</dbReference>
<organism evidence="2 3">
    <name type="scientific">Microthyrium microscopicum</name>
    <dbReference type="NCBI Taxonomy" id="703497"/>
    <lineage>
        <taxon>Eukaryota</taxon>
        <taxon>Fungi</taxon>
        <taxon>Dikarya</taxon>
        <taxon>Ascomycota</taxon>
        <taxon>Pezizomycotina</taxon>
        <taxon>Dothideomycetes</taxon>
        <taxon>Dothideomycetes incertae sedis</taxon>
        <taxon>Microthyriales</taxon>
        <taxon>Microthyriaceae</taxon>
        <taxon>Microthyrium</taxon>
    </lineage>
</organism>
<dbReference type="CDD" id="cd08983">
    <property type="entry name" value="GH43_Bt3655-like"/>
    <property type="match status" value="1"/>
</dbReference>